<protein>
    <submittedName>
        <fullName evidence="5">Tfp pilus assembly protein PilF</fullName>
    </submittedName>
</protein>
<sequence length="275" mass="31679">MRRKFFLFVLLAVASATVFAQADKAEDYLQTARKLRKEGKCAEALPLFKKVIDAKPTLAAAYYELGWCYNEMKQYDQALPVLENALKLDPTNFRIIYESGFAQYKLGKTEVALQQFNRVLQMNASFTKAYIARGDLYKDAQKNTNAALTDFLKAFSIDSTEKKLHYRIGWCYNDLGRFTEALPYLQKAISFEEQNYLSHSELGFTLFSLNRYDEAIVHLQRANSLKAGFETTVYYLGLCFVKKQKKQEAVQKYNELVQLNSTYAPELLKGIKEMN</sequence>
<feature type="repeat" description="TPR" evidence="3">
    <location>
        <begin position="230"/>
        <end position="263"/>
    </location>
</feature>
<feature type="repeat" description="TPR" evidence="3">
    <location>
        <begin position="59"/>
        <end position="92"/>
    </location>
</feature>
<evidence type="ECO:0000256" key="2">
    <source>
        <dbReference type="ARBA" id="ARBA00022803"/>
    </source>
</evidence>
<dbReference type="Gene3D" id="1.25.40.10">
    <property type="entry name" value="Tetratricopeptide repeat domain"/>
    <property type="match status" value="2"/>
</dbReference>
<dbReference type="Pfam" id="PF13174">
    <property type="entry name" value="TPR_6"/>
    <property type="match status" value="1"/>
</dbReference>
<proteinExistence type="predicted"/>
<evidence type="ECO:0000256" key="1">
    <source>
        <dbReference type="ARBA" id="ARBA00022737"/>
    </source>
</evidence>
<dbReference type="Pfam" id="PF00515">
    <property type="entry name" value="TPR_1"/>
    <property type="match status" value="2"/>
</dbReference>
<dbReference type="InterPro" id="IPR050498">
    <property type="entry name" value="Ycf3"/>
</dbReference>
<dbReference type="PANTHER" id="PTHR44858">
    <property type="entry name" value="TETRATRICOPEPTIDE REPEAT PROTEIN 6"/>
    <property type="match status" value="1"/>
</dbReference>
<feature type="signal peptide" evidence="4">
    <location>
        <begin position="1"/>
        <end position="20"/>
    </location>
</feature>
<dbReference type="PANTHER" id="PTHR44858:SF1">
    <property type="entry name" value="UDP-N-ACETYLGLUCOSAMINE--PEPTIDE N-ACETYLGLUCOSAMINYLTRANSFERASE SPINDLY-RELATED"/>
    <property type="match status" value="1"/>
</dbReference>
<keyword evidence="6" id="KW-1185">Reference proteome</keyword>
<dbReference type="PROSITE" id="PS50293">
    <property type="entry name" value="TPR_REGION"/>
    <property type="match status" value="1"/>
</dbReference>
<dbReference type="Proteomes" id="UP000316167">
    <property type="component" value="Unassembled WGS sequence"/>
</dbReference>
<reference evidence="5 6" key="1">
    <citation type="journal article" date="2015" name="Stand. Genomic Sci.">
        <title>Genomic Encyclopedia of Bacterial and Archaeal Type Strains, Phase III: the genomes of soil and plant-associated and newly described type strains.</title>
        <authorList>
            <person name="Whitman W.B."/>
            <person name="Woyke T."/>
            <person name="Klenk H.P."/>
            <person name="Zhou Y."/>
            <person name="Lilburn T.G."/>
            <person name="Beck B.J."/>
            <person name="De Vos P."/>
            <person name="Vandamme P."/>
            <person name="Eisen J.A."/>
            <person name="Garrity G."/>
            <person name="Hugenholtz P."/>
            <person name="Kyrpides N.C."/>
        </authorList>
    </citation>
    <scope>NUCLEOTIDE SEQUENCE [LARGE SCALE GENOMIC DNA]</scope>
    <source>
        <strain evidence="5 6">CGMCC 1.7271</strain>
    </source>
</reference>
<keyword evidence="2 3" id="KW-0802">TPR repeat</keyword>
<organism evidence="5 6">
    <name type="scientific">Lacibacter cauensis</name>
    <dbReference type="NCBI Taxonomy" id="510947"/>
    <lineage>
        <taxon>Bacteria</taxon>
        <taxon>Pseudomonadati</taxon>
        <taxon>Bacteroidota</taxon>
        <taxon>Chitinophagia</taxon>
        <taxon>Chitinophagales</taxon>
        <taxon>Chitinophagaceae</taxon>
        <taxon>Lacibacter</taxon>
    </lineage>
</organism>
<dbReference type="SMART" id="SM00028">
    <property type="entry name" value="TPR"/>
    <property type="match status" value="7"/>
</dbReference>
<accession>A0A562SUB0</accession>
<dbReference type="PROSITE" id="PS50005">
    <property type="entry name" value="TPR"/>
    <property type="match status" value="3"/>
</dbReference>
<dbReference type="EMBL" id="VLLE01000002">
    <property type="protein sequence ID" value="TWI84891.1"/>
    <property type="molecule type" value="Genomic_DNA"/>
</dbReference>
<feature type="repeat" description="TPR" evidence="3">
    <location>
        <begin position="162"/>
        <end position="195"/>
    </location>
</feature>
<evidence type="ECO:0000256" key="4">
    <source>
        <dbReference type="SAM" id="SignalP"/>
    </source>
</evidence>
<keyword evidence="1" id="KW-0677">Repeat</keyword>
<gene>
    <name evidence="5" type="ORF">IQ13_0044</name>
</gene>
<dbReference type="Pfam" id="PF13181">
    <property type="entry name" value="TPR_8"/>
    <property type="match status" value="1"/>
</dbReference>
<dbReference type="SUPFAM" id="SSF48452">
    <property type="entry name" value="TPR-like"/>
    <property type="match status" value="1"/>
</dbReference>
<keyword evidence="4" id="KW-0732">Signal</keyword>
<evidence type="ECO:0000313" key="6">
    <source>
        <dbReference type="Proteomes" id="UP000316167"/>
    </source>
</evidence>
<dbReference type="AlphaFoldDB" id="A0A562SUB0"/>
<dbReference type="InterPro" id="IPR011990">
    <property type="entry name" value="TPR-like_helical_dom_sf"/>
</dbReference>
<dbReference type="InterPro" id="IPR019734">
    <property type="entry name" value="TPR_rpt"/>
</dbReference>
<comment type="caution">
    <text evidence="5">The sequence shown here is derived from an EMBL/GenBank/DDBJ whole genome shotgun (WGS) entry which is preliminary data.</text>
</comment>
<evidence type="ECO:0000256" key="3">
    <source>
        <dbReference type="PROSITE-ProRule" id="PRU00339"/>
    </source>
</evidence>
<evidence type="ECO:0000313" key="5">
    <source>
        <dbReference type="EMBL" id="TWI84891.1"/>
    </source>
</evidence>
<name>A0A562SUB0_9BACT</name>
<feature type="chain" id="PRO_5021891471" evidence="4">
    <location>
        <begin position="21"/>
        <end position="275"/>
    </location>
</feature>